<evidence type="ECO:0000256" key="4">
    <source>
        <dbReference type="ARBA" id="ARBA00022679"/>
    </source>
</evidence>
<dbReference type="EMBL" id="JBBMFD010000003">
    <property type="protein sequence ID" value="MEQ2439839.1"/>
    <property type="molecule type" value="Genomic_DNA"/>
</dbReference>
<gene>
    <name evidence="6 7" type="primary">rsmG</name>
    <name evidence="7" type="ORF">WMO26_03250</name>
</gene>
<dbReference type="EC" id="2.1.1.-" evidence="6"/>
<evidence type="ECO:0000256" key="3">
    <source>
        <dbReference type="ARBA" id="ARBA00022603"/>
    </source>
</evidence>
<dbReference type="GO" id="GO:0008168">
    <property type="term" value="F:methyltransferase activity"/>
    <property type="evidence" value="ECO:0007669"/>
    <property type="project" value="UniProtKB-KW"/>
</dbReference>
<evidence type="ECO:0000256" key="5">
    <source>
        <dbReference type="ARBA" id="ARBA00022691"/>
    </source>
</evidence>
<dbReference type="SUPFAM" id="SSF53335">
    <property type="entry name" value="S-adenosyl-L-methionine-dependent methyltransferases"/>
    <property type="match status" value="1"/>
</dbReference>
<keyword evidence="1 6" id="KW-0963">Cytoplasm</keyword>
<evidence type="ECO:0000256" key="6">
    <source>
        <dbReference type="HAMAP-Rule" id="MF_00074"/>
    </source>
</evidence>
<comment type="caution">
    <text evidence="6">Lacks conserved residue(s) required for the propagation of feature annotation.</text>
</comment>
<evidence type="ECO:0000313" key="8">
    <source>
        <dbReference type="Proteomes" id="UP001489509"/>
    </source>
</evidence>
<organism evidence="7 8">
    <name type="scientific">Solibaculum intestinale</name>
    <dbReference type="NCBI Taxonomy" id="3133165"/>
    <lineage>
        <taxon>Bacteria</taxon>
        <taxon>Bacillati</taxon>
        <taxon>Bacillota</taxon>
        <taxon>Clostridia</taxon>
        <taxon>Eubacteriales</taxon>
        <taxon>Oscillospiraceae</taxon>
        <taxon>Solibaculum</taxon>
    </lineage>
</organism>
<reference evidence="7 8" key="1">
    <citation type="submission" date="2024-03" db="EMBL/GenBank/DDBJ databases">
        <title>Human intestinal bacterial collection.</title>
        <authorList>
            <person name="Pauvert C."/>
            <person name="Hitch T.C.A."/>
            <person name="Clavel T."/>
        </authorList>
    </citation>
    <scope>NUCLEOTIDE SEQUENCE [LARGE SCALE GENOMIC DNA]</scope>
    <source>
        <strain evidence="7 8">CLA-JM-H44</strain>
    </source>
</reference>
<dbReference type="Gene3D" id="3.40.50.150">
    <property type="entry name" value="Vaccinia Virus protein VP39"/>
    <property type="match status" value="1"/>
</dbReference>
<dbReference type="RefSeq" id="WP_349218105.1">
    <property type="nucleotide sequence ID" value="NZ_JBBMFD010000003.1"/>
</dbReference>
<dbReference type="InterPro" id="IPR029063">
    <property type="entry name" value="SAM-dependent_MTases_sf"/>
</dbReference>
<protein>
    <recommendedName>
        <fullName evidence="6">Ribosomal RNA small subunit methyltransferase G</fullName>
        <ecNumber evidence="6">2.1.1.-</ecNumber>
    </recommendedName>
    <alternativeName>
        <fullName evidence="6">16S rRNA 7-methylguanosine methyltransferase</fullName>
        <shortName evidence="6">16S rRNA m7G methyltransferase</shortName>
    </alternativeName>
</protein>
<comment type="similarity">
    <text evidence="6">Belongs to the methyltransferase superfamily. RNA methyltransferase RsmG family.</text>
</comment>
<sequence>MGIIREIVERDAAAWKLTLTAPMLDQLEEYASILLDWNTRMNLTAIKEPEGVAVRHFADSLTLLAAVDLPRSASVIDVGTGAGFPGMVLKIVRPDLKLTLLDSLNKRLIFLDALKTGLGLDADLVHLRAEDGGRRPQLRDQFDLVTARAVAPLNVLCEWCLPYGKPGGRFAAMKGPEAGEEAVGAAKAIHELNGVLEGKRDFTLSDGSKRTILLIGKKGETPQKYPRTAAKIQKAPL</sequence>
<name>A0ABV1DXQ6_9FIRM</name>
<feature type="binding site" evidence="6">
    <location>
        <position position="148"/>
    </location>
    <ligand>
        <name>S-adenosyl-L-methionine</name>
        <dbReference type="ChEBI" id="CHEBI:59789"/>
    </ligand>
</feature>
<proteinExistence type="inferred from homology"/>
<accession>A0ABV1DXQ6</accession>
<feature type="binding site" evidence="6">
    <location>
        <position position="84"/>
    </location>
    <ligand>
        <name>S-adenosyl-L-methionine</name>
        <dbReference type="ChEBI" id="CHEBI:59789"/>
    </ligand>
</feature>
<keyword evidence="8" id="KW-1185">Reference proteome</keyword>
<evidence type="ECO:0000256" key="2">
    <source>
        <dbReference type="ARBA" id="ARBA00022552"/>
    </source>
</evidence>
<comment type="function">
    <text evidence="6">Specifically methylates the N7 position of a guanine in 16S rRNA.</text>
</comment>
<evidence type="ECO:0000313" key="7">
    <source>
        <dbReference type="EMBL" id="MEQ2439839.1"/>
    </source>
</evidence>
<comment type="subcellular location">
    <subcellularLocation>
        <location evidence="6">Cytoplasm</location>
    </subcellularLocation>
</comment>
<dbReference type="Pfam" id="PF02527">
    <property type="entry name" value="GidB"/>
    <property type="match status" value="1"/>
</dbReference>
<evidence type="ECO:0000256" key="1">
    <source>
        <dbReference type="ARBA" id="ARBA00022490"/>
    </source>
</evidence>
<dbReference type="PANTHER" id="PTHR31760">
    <property type="entry name" value="S-ADENOSYL-L-METHIONINE-DEPENDENT METHYLTRANSFERASES SUPERFAMILY PROTEIN"/>
    <property type="match status" value="1"/>
</dbReference>
<keyword evidence="3 6" id="KW-0489">Methyltransferase</keyword>
<keyword evidence="5 6" id="KW-0949">S-adenosyl-L-methionine</keyword>
<feature type="binding site" evidence="6">
    <location>
        <begin position="129"/>
        <end position="130"/>
    </location>
    <ligand>
        <name>S-adenosyl-L-methionine</name>
        <dbReference type="ChEBI" id="CHEBI:59789"/>
    </ligand>
</feature>
<dbReference type="InterPro" id="IPR003682">
    <property type="entry name" value="rRNA_ssu_MeTfrase_G"/>
</dbReference>
<keyword evidence="4 6" id="KW-0808">Transferase</keyword>
<comment type="caution">
    <text evidence="7">The sequence shown here is derived from an EMBL/GenBank/DDBJ whole genome shotgun (WGS) entry which is preliminary data.</text>
</comment>
<feature type="binding site" evidence="6">
    <location>
        <position position="79"/>
    </location>
    <ligand>
        <name>S-adenosyl-L-methionine</name>
        <dbReference type="ChEBI" id="CHEBI:59789"/>
    </ligand>
</feature>
<dbReference type="PANTHER" id="PTHR31760:SF0">
    <property type="entry name" value="S-ADENOSYL-L-METHIONINE-DEPENDENT METHYLTRANSFERASES SUPERFAMILY PROTEIN"/>
    <property type="match status" value="1"/>
</dbReference>
<dbReference type="Proteomes" id="UP001489509">
    <property type="component" value="Unassembled WGS sequence"/>
</dbReference>
<dbReference type="NCBIfam" id="TIGR00138">
    <property type="entry name" value="rsmG_gidB"/>
    <property type="match status" value="1"/>
</dbReference>
<dbReference type="GO" id="GO:0032259">
    <property type="term" value="P:methylation"/>
    <property type="evidence" value="ECO:0007669"/>
    <property type="project" value="UniProtKB-KW"/>
</dbReference>
<dbReference type="HAMAP" id="MF_00074">
    <property type="entry name" value="16SrRNA_methyltr_G"/>
    <property type="match status" value="1"/>
</dbReference>
<keyword evidence="2 6" id="KW-0698">rRNA processing</keyword>